<dbReference type="SUPFAM" id="SSF47384">
    <property type="entry name" value="Homodimeric domain of signal transducing histidine kinase"/>
    <property type="match status" value="1"/>
</dbReference>
<evidence type="ECO:0000256" key="3">
    <source>
        <dbReference type="ARBA" id="ARBA00022553"/>
    </source>
</evidence>
<dbReference type="Gene3D" id="3.40.50.2300">
    <property type="match status" value="1"/>
</dbReference>
<dbReference type="SMART" id="SM00388">
    <property type="entry name" value="HisKA"/>
    <property type="match status" value="1"/>
</dbReference>
<evidence type="ECO:0000259" key="9">
    <source>
        <dbReference type="PROSITE" id="PS50110"/>
    </source>
</evidence>
<dbReference type="CDD" id="cd17546">
    <property type="entry name" value="REC_hyHK_CKI1_RcsC-like"/>
    <property type="match status" value="1"/>
</dbReference>
<dbReference type="InterPro" id="IPR003661">
    <property type="entry name" value="HisK_dim/P_dom"/>
</dbReference>
<dbReference type="CDD" id="cd00082">
    <property type="entry name" value="HisKA"/>
    <property type="match status" value="1"/>
</dbReference>
<dbReference type="Pfam" id="PF02518">
    <property type="entry name" value="HATPase_c"/>
    <property type="match status" value="1"/>
</dbReference>
<dbReference type="InterPro" id="IPR003594">
    <property type="entry name" value="HATPase_dom"/>
</dbReference>
<evidence type="ECO:0000313" key="10">
    <source>
        <dbReference type="EMBL" id="KAH7025690.1"/>
    </source>
</evidence>
<dbReference type="PRINTS" id="PR00344">
    <property type="entry name" value="BCTRLSENSOR"/>
</dbReference>
<dbReference type="PROSITE" id="PS50110">
    <property type="entry name" value="RESPONSE_REGULATORY"/>
    <property type="match status" value="1"/>
</dbReference>
<reference evidence="10" key="1">
    <citation type="journal article" date="2021" name="Nat. Commun.">
        <title>Genetic determinants of endophytism in the Arabidopsis root mycobiome.</title>
        <authorList>
            <person name="Mesny F."/>
            <person name="Miyauchi S."/>
            <person name="Thiergart T."/>
            <person name="Pickel B."/>
            <person name="Atanasova L."/>
            <person name="Karlsson M."/>
            <person name="Huettel B."/>
            <person name="Barry K.W."/>
            <person name="Haridas S."/>
            <person name="Chen C."/>
            <person name="Bauer D."/>
            <person name="Andreopoulos W."/>
            <person name="Pangilinan J."/>
            <person name="LaButti K."/>
            <person name="Riley R."/>
            <person name="Lipzen A."/>
            <person name="Clum A."/>
            <person name="Drula E."/>
            <person name="Henrissat B."/>
            <person name="Kohler A."/>
            <person name="Grigoriev I.V."/>
            <person name="Martin F.M."/>
            <person name="Hacquard S."/>
        </authorList>
    </citation>
    <scope>NUCLEOTIDE SEQUENCE</scope>
    <source>
        <strain evidence="10">MPI-CAGE-CH-0230</strain>
    </source>
</reference>
<keyword evidence="5 10" id="KW-0418">Kinase</keyword>
<accession>A0A9P9BLX7</accession>
<evidence type="ECO:0000256" key="6">
    <source>
        <dbReference type="PROSITE-ProRule" id="PRU00169"/>
    </source>
</evidence>
<comment type="caution">
    <text evidence="10">The sequence shown here is derived from an EMBL/GenBank/DDBJ whole genome shotgun (WGS) entry which is preliminary data.</text>
</comment>
<dbReference type="EMBL" id="JAGTJQ010000008">
    <property type="protein sequence ID" value="KAH7025690.1"/>
    <property type="molecule type" value="Genomic_DNA"/>
</dbReference>
<dbReference type="Gene3D" id="3.30.450.40">
    <property type="match status" value="1"/>
</dbReference>
<evidence type="ECO:0000256" key="4">
    <source>
        <dbReference type="ARBA" id="ARBA00022679"/>
    </source>
</evidence>
<dbReference type="InterPro" id="IPR036890">
    <property type="entry name" value="HATPase_C_sf"/>
</dbReference>
<dbReference type="RefSeq" id="XP_046008907.1">
    <property type="nucleotide sequence ID" value="XM_046151796.1"/>
</dbReference>
<evidence type="ECO:0000256" key="5">
    <source>
        <dbReference type="ARBA" id="ARBA00022777"/>
    </source>
</evidence>
<dbReference type="InterPro" id="IPR004358">
    <property type="entry name" value="Sig_transdc_His_kin-like_C"/>
</dbReference>
<dbReference type="Pfam" id="PF00512">
    <property type="entry name" value="HisKA"/>
    <property type="match status" value="1"/>
</dbReference>
<feature type="compositionally biased region" description="Basic and acidic residues" evidence="7">
    <location>
        <begin position="829"/>
        <end position="838"/>
    </location>
</feature>
<dbReference type="GO" id="GO:0005886">
    <property type="term" value="C:plasma membrane"/>
    <property type="evidence" value="ECO:0007669"/>
    <property type="project" value="TreeGrafter"/>
</dbReference>
<feature type="modified residue" description="4-aspartylphosphate" evidence="6">
    <location>
        <position position="934"/>
    </location>
</feature>
<evidence type="ECO:0000313" key="11">
    <source>
        <dbReference type="Proteomes" id="UP000756346"/>
    </source>
</evidence>
<dbReference type="Gene3D" id="1.10.287.130">
    <property type="match status" value="1"/>
</dbReference>
<dbReference type="InterPro" id="IPR011006">
    <property type="entry name" value="CheY-like_superfamily"/>
</dbReference>
<dbReference type="EC" id="2.7.13.3" evidence="2"/>
<feature type="domain" description="Histidine kinase" evidence="8">
    <location>
        <begin position="412"/>
        <end position="655"/>
    </location>
</feature>
<dbReference type="PANTHER" id="PTHR43047:SF72">
    <property type="entry name" value="OSMOSENSING HISTIDINE PROTEIN KINASE SLN1"/>
    <property type="match status" value="1"/>
</dbReference>
<dbReference type="Gene3D" id="3.30.565.10">
    <property type="entry name" value="Histidine kinase-like ATPase, C-terminal domain"/>
    <property type="match status" value="1"/>
</dbReference>
<dbReference type="Proteomes" id="UP000756346">
    <property type="component" value="Unassembled WGS sequence"/>
</dbReference>
<protein>
    <recommendedName>
        <fullName evidence="2">histidine kinase</fullName>
        <ecNumber evidence="2">2.7.13.3</ecNumber>
    </recommendedName>
</protein>
<organism evidence="10 11">
    <name type="scientific">Microdochium trichocladiopsis</name>
    <dbReference type="NCBI Taxonomy" id="1682393"/>
    <lineage>
        <taxon>Eukaryota</taxon>
        <taxon>Fungi</taxon>
        <taxon>Dikarya</taxon>
        <taxon>Ascomycota</taxon>
        <taxon>Pezizomycotina</taxon>
        <taxon>Sordariomycetes</taxon>
        <taxon>Xylariomycetidae</taxon>
        <taxon>Xylariales</taxon>
        <taxon>Microdochiaceae</taxon>
        <taxon>Microdochium</taxon>
    </lineage>
</organism>
<dbReference type="Pfam" id="PF00072">
    <property type="entry name" value="Response_reg"/>
    <property type="match status" value="1"/>
</dbReference>
<gene>
    <name evidence="10" type="ORF">B0I36DRAFT_293311</name>
</gene>
<dbReference type="SUPFAM" id="SSF55781">
    <property type="entry name" value="GAF domain-like"/>
    <property type="match status" value="1"/>
</dbReference>
<dbReference type="InterPro" id="IPR036097">
    <property type="entry name" value="HisK_dim/P_sf"/>
</dbReference>
<evidence type="ECO:0000256" key="2">
    <source>
        <dbReference type="ARBA" id="ARBA00012438"/>
    </source>
</evidence>
<dbReference type="InterPro" id="IPR005467">
    <property type="entry name" value="His_kinase_dom"/>
</dbReference>
<dbReference type="InterPro" id="IPR001789">
    <property type="entry name" value="Sig_transdc_resp-reg_receiver"/>
</dbReference>
<dbReference type="GO" id="GO:0009927">
    <property type="term" value="F:histidine phosphotransfer kinase activity"/>
    <property type="evidence" value="ECO:0007669"/>
    <property type="project" value="TreeGrafter"/>
</dbReference>
<dbReference type="PANTHER" id="PTHR43047">
    <property type="entry name" value="TWO-COMPONENT HISTIDINE PROTEIN KINASE"/>
    <property type="match status" value="1"/>
</dbReference>
<feature type="domain" description="Response regulatory" evidence="9">
    <location>
        <begin position="875"/>
        <end position="1004"/>
    </location>
</feature>
<comment type="catalytic activity">
    <reaction evidence="1">
        <text>ATP + protein L-histidine = ADP + protein N-phospho-L-histidine.</text>
        <dbReference type="EC" id="2.7.13.3"/>
    </reaction>
</comment>
<dbReference type="AlphaFoldDB" id="A0A9P9BLX7"/>
<dbReference type="SMART" id="SM00387">
    <property type="entry name" value="HATPase_c"/>
    <property type="match status" value="1"/>
</dbReference>
<sequence>MASSAPRRQGFRPRADALVLSTKTGTLPDYPAEIAPIFDPANYTKPVSRCATDTHDQVYPPSADPYAPAPVPDRPPHLADPYLRAYLASNERLRLSMLWYYTHDIFKEKEFLLGLQEKAAVAQESTGWEYVVIGLLDVHVYTRLATVGLPLGILPRGETLCAHTVTQPPGSVFLLPNMTEDWRFRQSPYVEHGGLVAYAGVPLRLQNESGQSVGLGSLCVTSSTSQEPLTRTQQSTLARLADWVVSDLVQCTRARRQRVRREMTDLLAKAQKLMDQTDSEDPVYDILAIMYPTADVALQPYKGGDVHIDGLDPIQACDIEDGIWEDVDFLDDFIAHSNHQDLPTDRIVRLLTAQCESVSGASLLSVASKNYRHVFDDIDSWFLQSCATMLTSMWQKRLLNEAMKAKERFLRGFSHQLRTPLHVILSSVELLAEEMKTQTLRELSRTTPALLQLAQAVDSESPIVYLDTIKSAGRDLINIVNSMILLSRWADIAAKERNYALHTIHDVEQELNNEISKVLSSDSRYCTTVFFHHNLRSERDSLKIDLALLRDSVLPLVVNAIQSAPDGMVVVTITISPSTKELLVDVQDTGCGILEEDRERIFEPYERIDATDTIGAGLGLSLASRFATLMHGSVELVASQKDRGSHFRASFKGVESSLSPSPLKKLASELGRLPRQFDCARESDGTHLSLCAQFSQFLSTQGFAVSEDLSDALRFFEYHPDLQKDLTPPGNIAICLVPSCHADRAPTQTCEGVVYVSAPFSTSKLRAALYEVDRMLAAAEEARKPADEGGCESATQNKELAPQTDDVDHDERVPSPSVVEPKAAILNLVEDRPQKDQNADASEETLAARKPEVATEEKTLSAINSPIRGAAVKPVALLVDDNSVNLRILQMYCNKRKISYFSAADGQQAVDIYKERQSLHASGQGEAISLVLMDLQMPVCDGIEATRQIRQLEQDKQWPRSSLFIVTGQDGPSDRAAADEVGADDYFVKPVSIKFLDAGVKQHFPDFKTS</sequence>
<dbReference type="SUPFAM" id="SSF52172">
    <property type="entry name" value="CheY-like"/>
    <property type="match status" value="1"/>
</dbReference>
<dbReference type="PROSITE" id="PS50109">
    <property type="entry name" value="HIS_KIN"/>
    <property type="match status" value="1"/>
</dbReference>
<evidence type="ECO:0000259" key="8">
    <source>
        <dbReference type="PROSITE" id="PS50109"/>
    </source>
</evidence>
<evidence type="ECO:0000256" key="1">
    <source>
        <dbReference type="ARBA" id="ARBA00000085"/>
    </source>
</evidence>
<keyword evidence="11" id="KW-1185">Reference proteome</keyword>
<name>A0A9P9BLX7_9PEZI</name>
<dbReference type="GeneID" id="70181342"/>
<evidence type="ECO:0000256" key="7">
    <source>
        <dbReference type="SAM" id="MobiDB-lite"/>
    </source>
</evidence>
<dbReference type="InterPro" id="IPR029016">
    <property type="entry name" value="GAF-like_dom_sf"/>
</dbReference>
<dbReference type="SMART" id="SM00448">
    <property type="entry name" value="REC"/>
    <property type="match status" value="1"/>
</dbReference>
<dbReference type="OrthoDB" id="21225at2759"/>
<dbReference type="GO" id="GO:0000155">
    <property type="term" value="F:phosphorelay sensor kinase activity"/>
    <property type="evidence" value="ECO:0007669"/>
    <property type="project" value="InterPro"/>
</dbReference>
<keyword evidence="4" id="KW-0808">Transferase</keyword>
<feature type="region of interest" description="Disordered" evidence="7">
    <location>
        <begin position="781"/>
        <end position="853"/>
    </location>
</feature>
<proteinExistence type="predicted"/>
<keyword evidence="3 6" id="KW-0597">Phosphoprotein</keyword>
<dbReference type="SUPFAM" id="SSF55874">
    <property type="entry name" value="ATPase domain of HSP90 chaperone/DNA topoisomerase II/histidine kinase"/>
    <property type="match status" value="1"/>
</dbReference>